<sequence length="266" mass="29411">MEEPQITSTGTSVSPPKVLIMMADYGHDPTETTVPYAAFKDAGYDIKFATENGNSPRCDKKMLEGFTQKLLGAKKEVIAAYKTMTLSDEMRQPLSWAAPGFSLDPFDLVVFPGGHEKGVRQIIESPVVHRLMVDYFPQTKKPGTKVVGAVCHGVMVLSESKDADGRSVIRDCNTTALPARFEQAAYWGTRAFLSDYYKTFGHGSEDVEAAVKKVLADPAQFKGSLNPGAFIVEDEQYNYISARYPGDAELFAEEIIKLFNSFRRIV</sequence>
<proteinExistence type="predicted"/>
<reference evidence="1 2" key="1">
    <citation type="journal article" date="2022" name="New Phytol.">
        <title>Ecological generalism drives hyperdiversity of secondary metabolite gene clusters in xylarialean endophytes.</title>
        <authorList>
            <person name="Franco M.E.E."/>
            <person name="Wisecaver J.H."/>
            <person name="Arnold A.E."/>
            <person name="Ju Y.M."/>
            <person name="Slot J.C."/>
            <person name="Ahrendt S."/>
            <person name="Moore L.P."/>
            <person name="Eastman K.E."/>
            <person name="Scott K."/>
            <person name="Konkel Z."/>
            <person name="Mondo S.J."/>
            <person name="Kuo A."/>
            <person name="Hayes R.D."/>
            <person name="Haridas S."/>
            <person name="Andreopoulos B."/>
            <person name="Riley R."/>
            <person name="LaButti K."/>
            <person name="Pangilinan J."/>
            <person name="Lipzen A."/>
            <person name="Amirebrahimi M."/>
            <person name="Yan J."/>
            <person name="Adam C."/>
            <person name="Keymanesh K."/>
            <person name="Ng V."/>
            <person name="Louie K."/>
            <person name="Northen T."/>
            <person name="Drula E."/>
            <person name="Henrissat B."/>
            <person name="Hsieh H.M."/>
            <person name="Youens-Clark K."/>
            <person name="Lutzoni F."/>
            <person name="Miadlikowska J."/>
            <person name="Eastwood D.C."/>
            <person name="Hamelin R.C."/>
            <person name="Grigoriev I.V."/>
            <person name="U'Ren J.M."/>
        </authorList>
    </citation>
    <scope>NUCLEOTIDE SEQUENCE [LARGE SCALE GENOMIC DNA]</scope>
    <source>
        <strain evidence="1 2">CBS 119005</strain>
    </source>
</reference>
<name>A0ACB9YK49_9PEZI</name>
<protein>
    <submittedName>
        <fullName evidence="1">Class I glutamine amidotransferase-like protein</fullName>
    </submittedName>
</protein>
<dbReference type="Proteomes" id="UP001497700">
    <property type="component" value="Unassembled WGS sequence"/>
</dbReference>
<evidence type="ECO:0000313" key="2">
    <source>
        <dbReference type="Proteomes" id="UP001497700"/>
    </source>
</evidence>
<keyword evidence="2" id="KW-1185">Reference proteome</keyword>
<dbReference type="EMBL" id="MU393629">
    <property type="protein sequence ID" value="KAI4859518.1"/>
    <property type="molecule type" value="Genomic_DNA"/>
</dbReference>
<accession>A0ACB9YK49</accession>
<evidence type="ECO:0000313" key="1">
    <source>
        <dbReference type="EMBL" id="KAI4859518.1"/>
    </source>
</evidence>
<gene>
    <name evidence="1" type="ORF">F4820DRAFT_439548</name>
</gene>
<comment type="caution">
    <text evidence="1">The sequence shown here is derived from an EMBL/GenBank/DDBJ whole genome shotgun (WGS) entry which is preliminary data.</text>
</comment>
<organism evidence="1 2">
    <name type="scientific">Hypoxylon rubiginosum</name>
    <dbReference type="NCBI Taxonomy" id="110542"/>
    <lineage>
        <taxon>Eukaryota</taxon>
        <taxon>Fungi</taxon>
        <taxon>Dikarya</taxon>
        <taxon>Ascomycota</taxon>
        <taxon>Pezizomycotina</taxon>
        <taxon>Sordariomycetes</taxon>
        <taxon>Xylariomycetidae</taxon>
        <taxon>Xylariales</taxon>
        <taxon>Hypoxylaceae</taxon>
        <taxon>Hypoxylon</taxon>
    </lineage>
</organism>